<dbReference type="EMBL" id="BEXA01000003">
    <property type="protein sequence ID" value="GAY73656.1"/>
    <property type="molecule type" value="Genomic_DNA"/>
</dbReference>
<dbReference type="PROSITE" id="PS51014">
    <property type="entry name" value="COBK_CBIJ"/>
    <property type="match status" value="1"/>
</dbReference>
<dbReference type="RefSeq" id="WP_225417654.1">
    <property type="nucleotide sequence ID" value="NZ_BEXA01000003.1"/>
</dbReference>
<keyword evidence="2" id="KW-1185">Reference proteome</keyword>
<dbReference type="Proteomes" id="UP000286974">
    <property type="component" value="Unassembled WGS sequence"/>
</dbReference>
<dbReference type="UniPathway" id="UPA00148"/>
<evidence type="ECO:0008006" key="3">
    <source>
        <dbReference type="Google" id="ProtNLM"/>
    </source>
</evidence>
<dbReference type="InterPro" id="IPR003723">
    <property type="entry name" value="Precorrin-6x_reduct"/>
</dbReference>
<organism evidence="1 2">
    <name type="scientific">Lentilactobacillus kosonis</name>
    <dbReference type="NCBI Taxonomy" id="2810561"/>
    <lineage>
        <taxon>Bacteria</taxon>
        <taxon>Bacillati</taxon>
        <taxon>Bacillota</taxon>
        <taxon>Bacilli</taxon>
        <taxon>Lactobacillales</taxon>
        <taxon>Lactobacillaceae</taxon>
        <taxon>Lentilactobacillus</taxon>
    </lineage>
</organism>
<name>A0A401FMW6_9LACO</name>
<dbReference type="Pfam" id="PF02571">
    <property type="entry name" value="CbiJ"/>
    <property type="match status" value="1"/>
</dbReference>
<comment type="caution">
    <text evidence="1">The sequence shown here is derived from an EMBL/GenBank/DDBJ whole genome shotgun (WGS) entry which is preliminary data.</text>
</comment>
<reference evidence="1 2" key="1">
    <citation type="submission" date="2017-11" db="EMBL/GenBank/DDBJ databases">
        <title>Draft Genome Sequence of Lactobacillus curieae NBRC 111893 isolated from Koso, a Japanese sugar-Vegetable Fermented Beverage.</title>
        <authorList>
            <person name="Chiou T.Y."/>
            <person name="Oshima K."/>
            <person name="Suda W."/>
            <person name="Hattori M."/>
            <person name="Takahashi T."/>
        </authorList>
    </citation>
    <scope>NUCLEOTIDE SEQUENCE [LARGE SCALE GENOMIC DNA]</scope>
    <source>
        <strain evidence="1 2">NBRC111893</strain>
    </source>
</reference>
<sequence length="65" mass="7168">MILLLGGTSESLEIADSFNDANLDFILSVTTDYGAEVASKHAKYVSNMLLLPSLIHDFLRLTRLI</sequence>
<accession>A0A401FMW6</accession>
<dbReference type="GO" id="GO:0016994">
    <property type="term" value="F:precorrin-6A reductase activity"/>
    <property type="evidence" value="ECO:0007669"/>
    <property type="project" value="InterPro"/>
</dbReference>
<evidence type="ECO:0000313" key="1">
    <source>
        <dbReference type="EMBL" id="GAY73656.1"/>
    </source>
</evidence>
<protein>
    <recommendedName>
        <fullName evidence="3">SIS domain-containing protein</fullName>
    </recommendedName>
</protein>
<evidence type="ECO:0000313" key="2">
    <source>
        <dbReference type="Proteomes" id="UP000286974"/>
    </source>
</evidence>
<proteinExistence type="predicted"/>
<dbReference type="AlphaFoldDB" id="A0A401FMW6"/>
<gene>
    <name evidence="1" type="ORF">NBRC111893_1802</name>
</gene>
<dbReference type="GO" id="GO:0009236">
    <property type="term" value="P:cobalamin biosynthetic process"/>
    <property type="evidence" value="ECO:0007669"/>
    <property type="project" value="UniProtKB-UniPathway"/>
</dbReference>